<dbReference type="GO" id="GO:0005975">
    <property type="term" value="P:carbohydrate metabolic process"/>
    <property type="evidence" value="ECO:0007669"/>
    <property type="project" value="InterPro"/>
</dbReference>
<dbReference type="GO" id="GO:0016020">
    <property type="term" value="C:membrane"/>
    <property type="evidence" value="ECO:0007669"/>
    <property type="project" value="InterPro"/>
</dbReference>
<reference evidence="3" key="1">
    <citation type="journal article" date="2020" name="Nature">
        <title>Giant virus diversity and host interactions through global metagenomics.</title>
        <authorList>
            <person name="Schulz F."/>
            <person name="Roux S."/>
            <person name="Paez-Espino D."/>
            <person name="Jungbluth S."/>
            <person name="Walsh D.A."/>
            <person name="Denef V.J."/>
            <person name="McMahon K.D."/>
            <person name="Konstantinidis K.T."/>
            <person name="Eloe-Fadrosh E.A."/>
            <person name="Kyrpides N.C."/>
            <person name="Woyke T."/>
        </authorList>
    </citation>
    <scope>NUCLEOTIDE SEQUENCE</scope>
    <source>
        <strain evidence="3">GVMAG-M-3300010158-55</strain>
    </source>
</reference>
<dbReference type="EMBL" id="MN739095">
    <property type="protein sequence ID" value="QHS88322.1"/>
    <property type="molecule type" value="Genomic_DNA"/>
</dbReference>
<dbReference type="InterPro" id="IPR002516">
    <property type="entry name" value="Glyco_trans_11"/>
</dbReference>
<dbReference type="GO" id="GO:0008107">
    <property type="term" value="F:galactoside 2-alpha-L-fucosyltransferase activity"/>
    <property type="evidence" value="ECO:0007669"/>
    <property type="project" value="InterPro"/>
</dbReference>
<proteinExistence type="predicted"/>
<evidence type="ECO:0000256" key="2">
    <source>
        <dbReference type="ARBA" id="ARBA00022679"/>
    </source>
</evidence>
<protein>
    <recommendedName>
        <fullName evidence="4">Glycosyltransferase</fullName>
    </recommendedName>
</protein>
<keyword evidence="2" id="KW-0808">Transferase</keyword>
<evidence type="ECO:0000256" key="1">
    <source>
        <dbReference type="ARBA" id="ARBA00022676"/>
    </source>
</evidence>
<sequence length="270" mass="32384">MISVFLQAGLGNQFFQLFTAIAYAIEHNEKMVIPTFKWDEETRPPYWDNVFKRLAGGLDPNMKPGDMPRLMEKRFEYDALPKKTNVILFGYFQSPKYFDKHYEAIYKKLNLKMEQEMIKTKYLTIKETISLHFRIGDYTNLQFHYELLKDDYYIKSINEIIKRTKKEDWNIIYFCEEKDNLPVKQRLRKIKKQFPTLSFFKASDEMKDWEQLLLMSCSDHNIIANSTFSWWGAYLNRNPDKCICYPSEWFGPLNTNKTLVDLFPSTWIKI</sequence>
<organism evidence="3">
    <name type="scientific">viral metagenome</name>
    <dbReference type="NCBI Taxonomy" id="1070528"/>
    <lineage>
        <taxon>unclassified sequences</taxon>
        <taxon>metagenomes</taxon>
        <taxon>organismal metagenomes</taxon>
    </lineage>
</organism>
<dbReference type="AlphaFoldDB" id="A0A6C0B8G3"/>
<dbReference type="PANTHER" id="PTHR11927">
    <property type="entry name" value="GALACTOSIDE 2-L-FUCOSYLTRANSFERASE"/>
    <property type="match status" value="1"/>
</dbReference>
<dbReference type="PANTHER" id="PTHR11927:SF9">
    <property type="entry name" value="L-FUCOSYLTRANSFERASE"/>
    <property type="match status" value="1"/>
</dbReference>
<dbReference type="Pfam" id="PF01531">
    <property type="entry name" value="Glyco_transf_11"/>
    <property type="match status" value="1"/>
</dbReference>
<name>A0A6C0B8G3_9ZZZZ</name>
<evidence type="ECO:0008006" key="4">
    <source>
        <dbReference type="Google" id="ProtNLM"/>
    </source>
</evidence>
<dbReference type="CDD" id="cd11301">
    <property type="entry name" value="Fut1_Fut2_like"/>
    <property type="match status" value="1"/>
</dbReference>
<keyword evidence="1" id="KW-0328">Glycosyltransferase</keyword>
<accession>A0A6C0B8G3</accession>
<evidence type="ECO:0000313" key="3">
    <source>
        <dbReference type="EMBL" id="QHS88322.1"/>
    </source>
</evidence>